<reference evidence="1" key="1">
    <citation type="submission" date="2018-05" db="EMBL/GenBank/DDBJ databases">
        <title>Draft genome of Mucuna pruriens seed.</title>
        <authorList>
            <person name="Nnadi N.E."/>
            <person name="Vos R."/>
            <person name="Hasami M.H."/>
            <person name="Devisetty U.K."/>
            <person name="Aguiy J.C."/>
        </authorList>
    </citation>
    <scope>NUCLEOTIDE SEQUENCE [LARGE SCALE GENOMIC DNA]</scope>
    <source>
        <strain evidence="1">JCA_2017</strain>
    </source>
</reference>
<evidence type="ECO:0000313" key="1">
    <source>
        <dbReference type="EMBL" id="RDX60504.1"/>
    </source>
</evidence>
<name>A0A371E398_MUCPR</name>
<organism evidence="1 2">
    <name type="scientific">Mucuna pruriens</name>
    <name type="common">Velvet bean</name>
    <name type="synonym">Dolichos pruriens</name>
    <dbReference type="NCBI Taxonomy" id="157652"/>
    <lineage>
        <taxon>Eukaryota</taxon>
        <taxon>Viridiplantae</taxon>
        <taxon>Streptophyta</taxon>
        <taxon>Embryophyta</taxon>
        <taxon>Tracheophyta</taxon>
        <taxon>Spermatophyta</taxon>
        <taxon>Magnoliopsida</taxon>
        <taxon>eudicotyledons</taxon>
        <taxon>Gunneridae</taxon>
        <taxon>Pentapetalae</taxon>
        <taxon>rosids</taxon>
        <taxon>fabids</taxon>
        <taxon>Fabales</taxon>
        <taxon>Fabaceae</taxon>
        <taxon>Papilionoideae</taxon>
        <taxon>50 kb inversion clade</taxon>
        <taxon>NPAAA clade</taxon>
        <taxon>indigoferoid/millettioid clade</taxon>
        <taxon>Phaseoleae</taxon>
        <taxon>Mucuna</taxon>
    </lineage>
</organism>
<dbReference type="EMBL" id="QJKJ01016824">
    <property type="protein sequence ID" value="RDX60504.1"/>
    <property type="molecule type" value="Genomic_DNA"/>
</dbReference>
<dbReference type="Proteomes" id="UP000257109">
    <property type="component" value="Unassembled WGS sequence"/>
</dbReference>
<keyword evidence="2" id="KW-1185">Reference proteome</keyword>
<proteinExistence type="predicted"/>
<gene>
    <name evidence="1" type="ORF">CR513_61354</name>
</gene>
<accession>A0A371E398</accession>
<evidence type="ECO:0000313" key="2">
    <source>
        <dbReference type="Proteomes" id="UP000257109"/>
    </source>
</evidence>
<dbReference type="AlphaFoldDB" id="A0A371E398"/>
<protein>
    <submittedName>
        <fullName evidence="1">Uncharacterized protein</fullName>
    </submittedName>
</protein>
<comment type="caution">
    <text evidence="1">The sequence shown here is derived from an EMBL/GenBank/DDBJ whole genome shotgun (WGS) entry which is preliminary data.</text>
</comment>
<feature type="non-terminal residue" evidence="1">
    <location>
        <position position="1"/>
    </location>
</feature>
<sequence length="62" mass="6961">MCCIFPTSLKGLALSCYTTYPLKSIDSTTIQPQPRSRITLYVDGSQAYSSLDYLMTAFVENR</sequence>